<evidence type="ECO:0000313" key="2">
    <source>
        <dbReference type="EMBL" id="OHA62337.1"/>
    </source>
</evidence>
<dbReference type="Gene3D" id="3.40.10.10">
    <property type="entry name" value="DNA Methylphosphotriester Repair Domain"/>
    <property type="match status" value="1"/>
</dbReference>
<name>A0A1G2QPN6_9BACT</name>
<evidence type="ECO:0008006" key="4">
    <source>
        <dbReference type="Google" id="ProtNLM"/>
    </source>
</evidence>
<keyword evidence="1" id="KW-0812">Transmembrane</keyword>
<evidence type="ECO:0000256" key="1">
    <source>
        <dbReference type="SAM" id="Phobius"/>
    </source>
</evidence>
<reference evidence="2 3" key="1">
    <citation type="journal article" date="2016" name="Nat. Commun.">
        <title>Thousands of microbial genomes shed light on interconnected biogeochemical processes in an aquifer system.</title>
        <authorList>
            <person name="Anantharaman K."/>
            <person name="Brown C.T."/>
            <person name="Hug L.A."/>
            <person name="Sharon I."/>
            <person name="Castelle C.J."/>
            <person name="Probst A.J."/>
            <person name="Thomas B.C."/>
            <person name="Singh A."/>
            <person name="Wilkins M.J."/>
            <person name="Karaoz U."/>
            <person name="Brodie E.L."/>
            <person name="Williams K.H."/>
            <person name="Hubbard S.S."/>
            <person name="Banfield J.F."/>
        </authorList>
    </citation>
    <scope>NUCLEOTIDE SEQUENCE [LARGE SCALE GENOMIC DNA]</scope>
</reference>
<keyword evidence="1" id="KW-0472">Membrane</keyword>
<feature type="transmembrane region" description="Helical" evidence="1">
    <location>
        <begin position="23"/>
        <end position="42"/>
    </location>
</feature>
<sequence length="149" mass="16253">MVIITDLREKIKGIIDRLRPHEGALWALAMVIVCSLLGLGLWRLASSGGSLEPITIEHGVDFAERYRQEQGRGVGVGNPSPNSPVREAETNLVANISGSSDRLVASKNGTRYYYEHCAGVKRIKEANKIYFDTKAEAIARGLTLAANCQ</sequence>
<dbReference type="AlphaFoldDB" id="A0A1G2QPN6"/>
<dbReference type="EMBL" id="MHTM01000017">
    <property type="protein sequence ID" value="OHA62337.1"/>
    <property type="molecule type" value="Genomic_DNA"/>
</dbReference>
<evidence type="ECO:0000313" key="3">
    <source>
        <dbReference type="Proteomes" id="UP000177140"/>
    </source>
</evidence>
<gene>
    <name evidence="2" type="ORF">A2556_00135</name>
</gene>
<keyword evidence="1" id="KW-1133">Transmembrane helix</keyword>
<accession>A0A1G2QPN6</accession>
<dbReference type="InterPro" id="IPR035451">
    <property type="entry name" value="Ada-like_dom_sf"/>
</dbReference>
<comment type="caution">
    <text evidence="2">The sequence shown here is derived from an EMBL/GenBank/DDBJ whole genome shotgun (WGS) entry which is preliminary data.</text>
</comment>
<dbReference type="Proteomes" id="UP000177140">
    <property type="component" value="Unassembled WGS sequence"/>
</dbReference>
<proteinExistence type="predicted"/>
<organism evidence="2 3">
    <name type="scientific">Candidatus Vogelbacteria bacterium RIFOXYD2_FULL_44_9</name>
    <dbReference type="NCBI Taxonomy" id="1802441"/>
    <lineage>
        <taxon>Bacteria</taxon>
        <taxon>Candidatus Vogeliibacteriota</taxon>
    </lineage>
</organism>
<protein>
    <recommendedName>
        <fullName evidence="4">Ada DNA repair metal-binding domain-containing protein</fullName>
    </recommendedName>
</protein>